<dbReference type="Gene3D" id="3.40.50.720">
    <property type="entry name" value="NAD(P)-binding Rossmann-like Domain"/>
    <property type="match status" value="1"/>
</dbReference>
<proteinExistence type="predicted"/>
<dbReference type="GO" id="GO:0000166">
    <property type="term" value="F:nucleotide binding"/>
    <property type="evidence" value="ECO:0007669"/>
    <property type="project" value="InterPro"/>
</dbReference>
<organism evidence="2 3">
    <name type="scientific">Prosthecobacter fusiformis</name>
    <dbReference type="NCBI Taxonomy" id="48464"/>
    <lineage>
        <taxon>Bacteria</taxon>
        <taxon>Pseudomonadati</taxon>
        <taxon>Verrucomicrobiota</taxon>
        <taxon>Verrucomicrobiia</taxon>
        <taxon>Verrucomicrobiales</taxon>
        <taxon>Verrucomicrobiaceae</taxon>
        <taxon>Prosthecobacter</taxon>
    </lineage>
</organism>
<evidence type="ECO:0000259" key="1">
    <source>
        <dbReference type="Pfam" id="PF01408"/>
    </source>
</evidence>
<dbReference type="SUPFAM" id="SSF51735">
    <property type="entry name" value="NAD(P)-binding Rossmann-fold domains"/>
    <property type="match status" value="1"/>
</dbReference>
<name>A0A4R7RZ46_9BACT</name>
<keyword evidence="3" id="KW-1185">Reference proteome</keyword>
<dbReference type="Pfam" id="PF01408">
    <property type="entry name" value="GFO_IDH_MocA"/>
    <property type="match status" value="1"/>
</dbReference>
<dbReference type="InterPro" id="IPR000683">
    <property type="entry name" value="Gfo/Idh/MocA-like_OxRdtase_N"/>
</dbReference>
<feature type="domain" description="Gfo/Idh/MocA-like oxidoreductase N-terminal" evidence="1">
    <location>
        <begin position="89"/>
        <end position="159"/>
    </location>
</feature>
<sequence length="349" mass="37749">MVARYPRFLSALLMAFLAAMLSPRLVMAENLRIGLVGLDSSHCEQFTLRLNDPANPSHIPGARVVAAFPGGSPDLPESAARVAGFTATLKDKYGVQIKSSITEVCAAVDAVMILSVDGRPHLEQVREVILSKKPFFLDKPVAASLKDVVEIYRLAAEAKIPMFSASAMRWYPGVVEVATAEATPAIAAISYGPAPILPHHPDLFFYGIHATEALFTVMGTGCVEVRRTSTKTASVVTAIWQGDRIGTLHAIHALPMGSANYKLTRFGQKGVVEQKNQGDYTPMLREIVKFFQTGLPPVTPSQTLEIYGFMEAAEQSQRQGGKPVNVREVLRKAGTPDAWLIPEAPAPKS</sequence>
<reference evidence="2 3" key="1">
    <citation type="submission" date="2019-03" db="EMBL/GenBank/DDBJ databases">
        <title>Genomic Encyclopedia of Archaeal and Bacterial Type Strains, Phase II (KMG-II): from individual species to whole genera.</title>
        <authorList>
            <person name="Goeker M."/>
        </authorList>
    </citation>
    <scope>NUCLEOTIDE SEQUENCE [LARGE SCALE GENOMIC DNA]</scope>
    <source>
        <strain evidence="2 3">ATCC 25309</strain>
    </source>
</reference>
<evidence type="ECO:0000313" key="3">
    <source>
        <dbReference type="Proteomes" id="UP000295662"/>
    </source>
</evidence>
<protein>
    <submittedName>
        <fullName evidence="2">Putative dehydrogenase</fullName>
    </submittedName>
</protein>
<comment type="caution">
    <text evidence="2">The sequence shown here is derived from an EMBL/GenBank/DDBJ whole genome shotgun (WGS) entry which is preliminary data.</text>
</comment>
<dbReference type="AlphaFoldDB" id="A0A4R7RZ46"/>
<dbReference type="OrthoDB" id="128220at2"/>
<dbReference type="InterPro" id="IPR036291">
    <property type="entry name" value="NAD(P)-bd_dom_sf"/>
</dbReference>
<dbReference type="EMBL" id="SOCA01000003">
    <property type="protein sequence ID" value="TDU71224.1"/>
    <property type="molecule type" value="Genomic_DNA"/>
</dbReference>
<evidence type="ECO:0000313" key="2">
    <source>
        <dbReference type="EMBL" id="TDU71224.1"/>
    </source>
</evidence>
<accession>A0A4R7RZ46</accession>
<gene>
    <name evidence="2" type="ORF">EI77_02346</name>
</gene>
<dbReference type="Proteomes" id="UP000295662">
    <property type="component" value="Unassembled WGS sequence"/>
</dbReference>